<dbReference type="InterPro" id="IPR014284">
    <property type="entry name" value="RNA_pol_sigma-70_dom"/>
</dbReference>
<dbReference type="Gene3D" id="1.10.1740.10">
    <property type="match status" value="1"/>
</dbReference>
<protein>
    <recommendedName>
        <fullName evidence="10">RNA polymerase sigma factor</fullName>
    </recommendedName>
</protein>
<dbReference type="SUPFAM" id="SSF88946">
    <property type="entry name" value="Sigma2 domain of RNA polymerase sigma factors"/>
    <property type="match status" value="1"/>
</dbReference>
<dbReference type="RefSeq" id="WP_344598114.1">
    <property type="nucleotide sequence ID" value="NZ_BAAARW010000046.1"/>
</dbReference>
<evidence type="ECO:0000256" key="5">
    <source>
        <dbReference type="SAM" id="MobiDB-lite"/>
    </source>
</evidence>
<dbReference type="Gene3D" id="1.10.10.10">
    <property type="entry name" value="Winged helix-like DNA-binding domain superfamily/Winged helix DNA-binding domain"/>
    <property type="match status" value="1"/>
</dbReference>
<dbReference type="PANTHER" id="PTHR43133:SF66">
    <property type="entry name" value="ECF RNA POLYMERASE SIGMA FACTOR SIGK"/>
    <property type="match status" value="1"/>
</dbReference>
<proteinExistence type="inferred from homology"/>
<evidence type="ECO:0000259" key="7">
    <source>
        <dbReference type="Pfam" id="PF08281"/>
    </source>
</evidence>
<dbReference type="Pfam" id="PF04542">
    <property type="entry name" value="Sigma70_r2"/>
    <property type="match status" value="1"/>
</dbReference>
<dbReference type="Proteomes" id="UP001501231">
    <property type="component" value="Unassembled WGS sequence"/>
</dbReference>
<comment type="caution">
    <text evidence="8">The sequence shown here is derived from an EMBL/GenBank/DDBJ whole genome shotgun (WGS) entry which is preliminary data.</text>
</comment>
<dbReference type="InterPro" id="IPR039425">
    <property type="entry name" value="RNA_pol_sigma-70-like"/>
</dbReference>
<dbReference type="InterPro" id="IPR013324">
    <property type="entry name" value="RNA_pol_sigma_r3/r4-like"/>
</dbReference>
<keyword evidence="2" id="KW-0805">Transcription regulation</keyword>
<sequence length="279" mass="29631">MSERATPRAGDQELETALHAAQGGDEEAFRALYRDLQPRLLRYLRTLVGTEAEDVAADAWLQIARDMGSFSGDYDRFRGWASTIARHRALDHLRRVGRRPDSSVHIDDLTDLVGRDDTERDAMERLSTDSAIALISGLPRDQAEAVLLRVVVGLDAKEAGRVLGKRSGAVRTAAYRGLRRLSERLSAPEPGEPVLKTDRSQKKQGGPPPTAEGVQADQAHSRAGAVVGSGPADGSPPEGGESTGGSQAVGDTAWVGGSPSKGASPAFERRGPDAPDAPV</sequence>
<evidence type="ECO:0000256" key="2">
    <source>
        <dbReference type="ARBA" id="ARBA00023015"/>
    </source>
</evidence>
<evidence type="ECO:0008006" key="10">
    <source>
        <dbReference type="Google" id="ProtNLM"/>
    </source>
</evidence>
<evidence type="ECO:0000256" key="1">
    <source>
        <dbReference type="ARBA" id="ARBA00010641"/>
    </source>
</evidence>
<keyword evidence="9" id="KW-1185">Reference proteome</keyword>
<dbReference type="NCBIfam" id="TIGR02937">
    <property type="entry name" value="sigma70-ECF"/>
    <property type="match status" value="1"/>
</dbReference>
<evidence type="ECO:0000259" key="6">
    <source>
        <dbReference type="Pfam" id="PF04542"/>
    </source>
</evidence>
<dbReference type="SUPFAM" id="SSF88659">
    <property type="entry name" value="Sigma3 and sigma4 domains of RNA polymerase sigma factors"/>
    <property type="match status" value="1"/>
</dbReference>
<dbReference type="InterPro" id="IPR013325">
    <property type="entry name" value="RNA_pol_sigma_r2"/>
</dbReference>
<comment type="similarity">
    <text evidence="1">Belongs to the sigma-70 factor family. ECF subfamily.</text>
</comment>
<evidence type="ECO:0000313" key="8">
    <source>
        <dbReference type="EMBL" id="GAA2457402.1"/>
    </source>
</evidence>
<name>A0ABN3KHW0_9ACTN</name>
<reference evidence="8 9" key="1">
    <citation type="journal article" date="2019" name="Int. J. Syst. Evol. Microbiol.">
        <title>The Global Catalogue of Microorganisms (GCM) 10K type strain sequencing project: providing services to taxonomists for standard genome sequencing and annotation.</title>
        <authorList>
            <consortium name="The Broad Institute Genomics Platform"/>
            <consortium name="The Broad Institute Genome Sequencing Center for Infectious Disease"/>
            <person name="Wu L."/>
            <person name="Ma J."/>
        </authorList>
    </citation>
    <scope>NUCLEOTIDE SEQUENCE [LARGE SCALE GENOMIC DNA]</scope>
    <source>
        <strain evidence="8 9">JCM 3325</strain>
    </source>
</reference>
<dbReference type="Pfam" id="PF08281">
    <property type="entry name" value="Sigma70_r4_2"/>
    <property type="match status" value="1"/>
</dbReference>
<feature type="compositionally biased region" description="Low complexity" evidence="5">
    <location>
        <begin position="235"/>
        <end position="246"/>
    </location>
</feature>
<evidence type="ECO:0000256" key="4">
    <source>
        <dbReference type="ARBA" id="ARBA00023163"/>
    </source>
</evidence>
<evidence type="ECO:0000256" key="3">
    <source>
        <dbReference type="ARBA" id="ARBA00023082"/>
    </source>
</evidence>
<gene>
    <name evidence="8" type="ORF">GCM10010191_91410</name>
</gene>
<evidence type="ECO:0000313" key="9">
    <source>
        <dbReference type="Proteomes" id="UP001501231"/>
    </source>
</evidence>
<accession>A0ABN3KHW0</accession>
<feature type="region of interest" description="Disordered" evidence="5">
    <location>
        <begin position="181"/>
        <end position="279"/>
    </location>
</feature>
<feature type="domain" description="RNA polymerase sigma factor 70 region 4 type 2" evidence="7">
    <location>
        <begin position="132"/>
        <end position="181"/>
    </location>
</feature>
<feature type="domain" description="RNA polymerase sigma-70 region 2" evidence="6">
    <location>
        <begin position="32"/>
        <end position="98"/>
    </location>
</feature>
<keyword evidence="3" id="KW-0731">Sigma factor</keyword>
<dbReference type="PANTHER" id="PTHR43133">
    <property type="entry name" value="RNA POLYMERASE ECF-TYPE SIGMA FACTO"/>
    <property type="match status" value="1"/>
</dbReference>
<dbReference type="InterPro" id="IPR007627">
    <property type="entry name" value="RNA_pol_sigma70_r2"/>
</dbReference>
<organism evidence="8 9">
    <name type="scientific">Actinomadura vinacea</name>
    <dbReference type="NCBI Taxonomy" id="115336"/>
    <lineage>
        <taxon>Bacteria</taxon>
        <taxon>Bacillati</taxon>
        <taxon>Actinomycetota</taxon>
        <taxon>Actinomycetes</taxon>
        <taxon>Streptosporangiales</taxon>
        <taxon>Thermomonosporaceae</taxon>
        <taxon>Actinomadura</taxon>
    </lineage>
</organism>
<dbReference type="InterPro" id="IPR013249">
    <property type="entry name" value="RNA_pol_sigma70_r4_t2"/>
</dbReference>
<keyword evidence="4" id="KW-0804">Transcription</keyword>
<dbReference type="InterPro" id="IPR036388">
    <property type="entry name" value="WH-like_DNA-bd_sf"/>
</dbReference>
<dbReference type="EMBL" id="BAAARW010000046">
    <property type="protein sequence ID" value="GAA2457402.1"/>
    <property type="molecule type" value="Genomic_DNA"/>
</dbReference>